<protein>
    <submittedName>
        <fullName evidence="1">Uncharacterized protein</fullName>
    </submittedName>
</protein>
<name>A0A8J3MPG3_9RICK</name>
<comment type="caution">
    <text evidence="1">The sequence shown here is derived from an EMBL/GenBank/DDBJ whole genome shotgun (WGS) entry which is preliminary data.</text>
</comment>
<evidence type="ECO:0000313" key="1">
    <source>
        <dbReference type="EMBL" id="GHM59885.1"/>
    </source>
</evidence>
<reference evidence="1 2" key="1">
    <citation type="journal article" date="2021" name="Microb. Ecol.">
        <title>Candidatus Mesenet longicola: Novel Endosymbionts of Brontispa longissima that Induce Cytoplasmic Incompatibility.</title>
        <authorList>
            <person name="Takano S."/>
            <person name="Gotoh Y."/>
            <person name="Hayashi T."/>
        </authorList>
    </citation>
    <scope>NUCLEOTIDE SEQUENCE [LARGE SCALE GENOMIC DNA]</scope>
    <source>
        <strain evidence="1">L5</strain>
    </source>
</reference>
<sequence length="249" mass="29147">MLIQKLVKQATIIGESEKIAEFMCYTYRFQIFRNILNLALSLIKVGRLSFKVLPKRFSEKTEGLCETLQLGNSLKSKQYIITIKELSPYVIIHEIAHMVEKEMNLDLQTEFLPIVHQDVQQNLKNSNALVQKIINHIIFTEIKAYPDSQRASELFARYFELFAWTQEVYPKDREYLIRTSDLNRVFSNTNRWKEKFLDPKLISATDKEVNACSNAQLTVRPDQVQSKWSNKVASNNYKNIKSKFNDENI</sequence>
<evidence type="ECO:0000313" key="2">
    <source>
        <dbReference type="Proteomes" id="UP000637906"/>
    </source>
</evidence>
<dbReference type="AlphaFoldDB" id="A0A8J3MPG3"/>
<organism evidence="1 2">
    <name type="scientific">Candidatus Mesenet longicola</name>
    <dbReference type="NCBI Taxonomy" id="1892558"/>
    <lineage>
        <taxon>Bacteria</taxon>
        <taxon>Pseudomonadati</taxon>
        <taxon>Pseudomonadota</taxon>
        <taxon>Alphaproteobacteria</taxon>
        <taxon>Rickettsiales</taxon>
        <taxon>Anaplasmataceae</taxon>
        <taxon>Candidatus Mesenet</taxon>
    </lineage>
</organism>
<gene>
    <name evidence="1" type="ORF">sL5_08780</name>
</gene>
<dbReference type="Proteomes" id="UP000637906">
    <property type="component" value="Unassembled WGS sequence"/>
</dbReference>
<dbReference type="EMBL" id="BNGU01000043">
    <property type="protein sequence ID" value="GHM59885.1"/>
    <property type="molecule type" value="Genomic_DNA"/>
</dbReference>
<keyword evidence="2" id="KW-1185">Reference proteome</keyword>
<accession>A0A8J3MPG3</accession>
<proteinExistence type="predicted"/>